<sequence length="109" mass="12202">MNNDSFEQLNTLIGRLRMRRCGSTLAWAYPRFPAPTSSYKEGEAEASYMGPKKFYREATVLQSTISSAWSLLAVLTPRLAPEERLKNFTEGPTASNLTSQKDPKRGEAL</sequence>
<feature type="region of interest" description="Disordered" evidence="1">
    <location>
        <begin position="84"/>
        <end position="109"/>
    </location>
</feature>
<proteinExistence type="predicted"/>
<evidence type="ECO:0000256" key="1">
    <source>
        <dbReference type="SAM" id="MobiDB-lite"/>
    </source>
</evidence>
<protein>
    <submittedName>
        <fullName evidence="2">Uncharacterized protein</fullName>
    </submittedName>
</protein>
<evidence type="ECO:0000313" key="2">
    <source>
        <dbReference type="EMBL" id="KAK6755752.1"/>
    </source>
</evidence>
<evidence type="ECO:0000313" key="3">
    <source>
        <dbReference type="Proteomes" id="UP001303046"/>
    </source>
</evidence>
<reference evidence="2 3" key="1">
    <citation type="submission" date="2023-08" db="EMBL/GenBank/DDBJ databases">
        <title>A Necator americanus chromosomal reference genome.</title>
        <authorList>
            <person name="Ilik V."/>
            <person name="Petrzelkova K.J."/>
            <person name="Pardy F."/>
            <person name="Fuh T."/>
            <person name="Niatou-Singa F.S."/>
            <person name="Gouil Q."/>
            <person name="Baker L."/>
            <person name="Ritchie M.E."/>
            <person name="Jex A.R."/>
            <person name="Gazzola D."/>
            <person name="Li H."/>
            <person name="Toshio Fujiwara R."/>
            <person name="Zhan B."/>
            <person name="Aroian R.V."/>
            <person name="Pafco B."/>
            <person name="Schwarz E.M."/>
        </authorList>
    </citation>
    <scope>NUCLEOTIDE SEQUENCE [LARGE SCALE GENOMIC DNA]</scope>
    <source>
        <strain evidence="2 3">Aroian</strain>
        <tissue evidence="2">Whole animal</tissue>
    </source>
</reference>
<comment type="caution">
    <text evidence="2">The sequence shown here is derived from an EMBL/GenBank/DDBJ whole genome shotgun (WGS) entry which is preliminary data.</text>
</comment>
<gene>
    <name evidence="2" type="primary">Necator_chrV.g19045</name>
    <name evidence="2" type="ORF">RB195_014254</name>
</gene>
<feature type="compositionally biased region" description="Polar residues" evidence="1">
    <location>
        <begin position="90"/>
        <end position="100"/>
    </location>
</feature>
<organism evidence="2 3">
    <name type="scientific">Necator americanus</name>
    <name type="common">Human hookworm</name>
    <dbReference type="NCBI Taxonomy" id="51031"/>
    <lineage>
        <taxon>Eukaryota</taxon>
        <taxon>Metazoa</taxon>
        <taxon>Ecdysozoa</taxon>
        <taxon>Nematoda</taxon>
        <taxon>Chromadorea</taxon>
        <taxon>Rhabditida</taxon>
        <taxon>Rhabditina</taxon>
        <taxon>Rhabditomorpha</taxon>
        <taxon>Strongyloidea</taxon>
        <taxon>Ancylostomatidae</taxon>
        <taxon>Bunostominae</taxon>
        <taxon>Necator</taxon>
    </lineage>
</organism>
<dbReference type="EMBL" id="JAVFWL010000005">
    <property type="protein sequence ID" value="KAK6755752.1"/>
    <property type="molecule type" value="Genomic_DNA"/>
</dbReference>
<name>A0ABR1DZ95_NECAM</name>
<accession>A0ABR1DZ95</accession>
<dbReference type="Proteomes" id="UP001303046">
    <property type="component" value="Unassembled WGS sequence"/>
</dbReference>
<keyword evidence="3" id="KW-1185">Reference proteome</keyword>